<name>A0A5Q2RIC1_9ACTN</name>
<evidence type="ECO:0000256" key="5">
    <source>
        <dbReference type="ARBA" id="ARBA00022691"/>
    </source>
</evidence>
<dbReference type="Gene3D" id="3.40.50.150">
    <property type="entry name" value="Vaccinia Virus protein VP39"/>
    <property type="match status" value="1"/>
</dbReference>
<dbReference type="InterPro" id="IPR002903">
    <property type="entry name" value="RsmH"/>
</dbReference>
<comment type="catalytic activity">
    <reaction evidence="6">
        <text>cytidine(1402) in 16S rRNA + S-adenosyl-L-methionine = N(4)-methylcytidine(1402) in 16S rRNA + S-adenosyl-L-homocysteine + H(+)</text>
        <dbReference type="Rhea" id="RHEA:42928"/>
        <dbReference type="Rhea" id="RHEA-COMP:10286"/>
        <dbReference type="Rhea" id="RHEA-COMP:10287"/>
        <dbReference type="ChEBI" id="CHEBI:15378"/>
        <dbReference type="ChEBI" id="CHEBI:57856"/>
        <dbReference type="ChEBI" id="CHEBI:59789"/>
        <dbReference type="ChEBI" id="CHEBI:74506"/>
        <dbReference type="ChEBI" id="CHEBI:82748"/>
        <dbReference type="EC" id="2.1.1.199"/>
    </reaction>
</comment>
<organism evidence="7 8">
    <name type="scientific">Actinomarinicola tropica</name>
    <dbReference type="NCBI Taxonomy" id="2789776"/>
    <lineage>
        <taxon>Bacteria</taxon>
        <taxon>Bacillati</taxon>
        <taxon>Actinomycetota</taxon>
        <taxon>Acidimicrobiia</taxon>
        <taxon>Acidimicrobiales</taxon>
        <taxon>Iamiaceae</taxon>
        <taxon>Actinomarinicola</taxon>
    </lineage>
</organism>
<dbReference type="PANTHER" id="PTHR11265">
    <property type="entry name" value="S-ADENOSYL-METHYLTRANSFERASE MRAW"/>
    <property type="match status" value="1"/>
</dbReference>
<dbReference type="RefSeq" id="WP_153759660.1">
    <property type="nucleotide sequence ID" value="NZ_CP045851.1"/>
</dbReference>
<dbReference type="InterPro" id="IPR023397">
    <property type="entry name" value="SAM-dep_MeTrfase_MraW_recog"/>
</dbReference>
<evidence type="ECO:0000256" key="2">
    <source>
        <dbReference type="ARBA" id="ARBA00022552"/>
    </source>
</evidence>
<evidence type="ECO:0000256" key="4">
    <source>
        <dbReference type="ARBA" id="ARBA00022679"/>
    </source>
</evidence>
<feature type="binding site" evidence="6">
    <location>
        <position position="93"/>
    </location>
    <ligand>
        <name>S-adenosyl-L-methionine</name>
        <dbReference type="ChEBI" id="CHEBI:59789"/>
    </ligand>
</feature>
<keyword evidence="4 6" id="KW-0808">Transferase</keyword>
<dbReference type="PIRSF" id="PIRSF004486">
    <property type="entry name" value="MraW"/>
    <property type="match status" value="1"/>
</dbReference>
<dbReference type="GO" id="GO:0071424">
    <property type="term" value="F:rRNA (cytosine-N4-)-methyltransferase activity"/>
    <property type="evidence" value="ECO:0007669"/>
    <property type="project" value="UniProtKB-UniRule"/>
</dbReference>
<comment type="similarity">
    <text evidence="1 6">Belongs to the methyltransferase superfamily. RsmH family.</text>
</comment>
<dbReference type="EMBL" id="CP045851">
    <property type="protein sequence ID" value="QGG95553.1"/>
    <property type="molecule type" value="Genomic_DNA"/>
</dbReference>
<feature type="binding site" evidence="6">
    <location>
        <begin position="47"/>
        <end position="49"/>
    </location>
    <ligand>
        <name>S-adenosyl-L-methionine</name>
        <dbReference type="ChEBI" id="CHEBI:59789"/>
    </ligand>
</feature>
<protein>
    <recommendedName>
        <fullName evidence="6">Ribosomal RNA small subunit methyltransferase H</fullName>
        <ecNumber evidence="6">2.1.1.199</ecNumber>
    </recommendedName>
    <alternativeName>
        <fullName evidence="6">16S rRNA m(4)C1402 methyltransferase</fullName>
    </alternativeName>
    <alternativeName>
        <fullName evidence="6">rRNA (cytosine-N(4)-)-methyltransferase RsmH</fullName>
    </alternativeName>
</protein>
<dbReference type="Pfam" id="PF01795">
    <property type="entry name" value="Methyltransf_5"/>
    <property type="match status" value="1"/>
</dbReference>
<dbReference type="PANTHER" id="PTHR11265:SF0">
    <property type="entry name" value="12S RRNA N4-METHYLCYTIDINE METHYLTRANSFERASE"/>
    <property type="match status" value="1"/>
</dbReference>
<evidence type="ECO:0000313" key="7">
    <source>
        <dbReference type="EMBL" id="QGG95553.1"/>
    </source>
</evidence>
<keyword evidence="5 6" id="KW-0949">S-adenosyl-L-methionine</keyword>
<keyword evidence="3 6" id="KW-0489">Methyltransferase</keyword>
<reference evidence="7 8" key="1">
    <citation type="submission" date="2019-11" db="EMBL/GenBank/DDBJ databases">
        <authorList>
            <person name="He Y."/>
        </authorList>
    </citation>
    <scope>NUCLEOTIDE SEQUENCE [LARGE SCALE GENOMIC DNA]</scope>
    <source>
        <strain evidence="7 8">SCSIO 58843</strain>
    </source>
</reference>
<feature type="binding site" evidence="6">
    <location>
        <position position="123"/>
    </location>
    <ligand>
        <name>S-adenosyl-L-methionine</name>
        <dbReference type="ChEBI" id="CHEBI:59789"/>
    </ligand>
</feature>
<dbReference type="SUPFAM" id="SSF81799">
    <property type="entry name" value="Putative methyltransferase TM0872, insert domain"/>
    <property type="match status" value="1"/>
</dbReference>
<dbReference type="KEGG" id="atq:GH723_10855"/>
<dbReference type="HAMAP" id="MF_01007">
    <property type="entry name" value="16SrRNA_methyltr_H"/>
    <property type="match status" value="1"/>
</dbReference>
<keyword evidence="2 6" id="KW-0698">rRNA processing</keyword>
<comment type="function">
    <text evidence="6">Specifically methylates the N4 position of cytidine in position 1402 (C1402) of 16S rRNA.</text>
</comment>
<dbReference type="NCBIfam" id="TIGR00006">
    <property type="entry name" value="16S rRNA (cytosine(1402)-N(4))-methyltransferase RsmH"/>
    <property type="match status" value="1"/>
</dbReference>
<dbReference type="AlphaFoldDB" id="A0A5Q2RIC1"/>
<evidence type="ECO:0000313" key="8">
    <source>
        <dbReference type="Proteomes" id="UP000334019"/>
    </source>
</evidence>
<dbReference type="SUPFAM" id="SSF53335">
    <property type="entry name" value="S-adenosyl-L-methionine-dependent methyltransferases"/>
    <property type="match status" value="1"/>
</dbReference>
<sequence length="327" mass="35137">MTDPDAQPNEPTTAGSFAHRPVMLDEIVALVAEVPAGVYVDATLGGAGHAAAILRSRPDLRLVGLDQDDTAVEAARSSLADLGDRAVVRRRRFDELADAVRAELADGEPVVAVLFDLGVSSPQLDQAARGFSYRQKGPLDMRMDRRRSLTADEVVNTYDEERLRRVLVAHGEDRHARRIARAIVAARPLRTTTQLAEVVRDAIPAPARRRGGHPATRTFQAIRIEVNQELAVLPDAVDQAIEVLAPGGRCLALTFHSGEDRIVKQRFLHAESGGCTCPPGLPCVCGATPSVRLLRRGGWTPSAAEQEGNPRSASARLRAVEKLGGAA</sequence>
<feature type="binding site" evidence="6">
    <location>
        <position position="66"/>
    </location>
    <ligand>
        <name>S-adenosyl-L-methionine</name>
        <dbReference type="ChEBI" id="CHEBI:59789"/>
    </ligand>
</feature>
<gene>
    <name evidence="6 7" type="primary">rsmH</name>
    <name evidence="7" type="ORF">GH723_10855</name>
</gene>
<dbReference type="Proteomes" id="UP000334019">
    <property type="component" value="Chromosome"/>
</dbReference>
<keyword evidence="8" id="KW-1185">Reference proteome</keyword>
<evidence type="ECO:0000256" key="1">
    <source>
        <dbReference type="ARBA" id="ARBA00010396"/>
    </source>
</evidence>
<dbReference type="InterPro" id="IPR029063">
    <property type="entry name" value="SAM-dependent_MTases_sf"/>
</dbReference>
<dbReference type="GO" id="GO:0070475">
    <property type="term" value="P:rRNA base methylation"/>
    <property type="evidence" value="ECO:0007669"/>
    <property type="project" value="UniProtKB-UniRule"/>
</dbReference>
<feature type="binding site" evidence="6">
    <location>
        <position position="116"/>
    </location>
    <ligand>
        <name>S-adenosyl-L-methionine</name>
        <dbReference type="ChEBI" id="CHEBI:59789"/>
    </ligand>
</feature>
<dbReference type="Gene3D" id="1.10.150.170">
    <property type="entry name" value="Putative methyltransferase TM0872, insert domain"/>
    <property type="match status" value="1"/>
</dbReference>
<proteinExistence type="inferred from homology"/>
<dbReference type="EC" id="2.1.1.199" evidence="6"/>
<evidence type="ECO:0000256" key="3">
    <source>
        <dbReference type="ARBA" id="ARBA00022603"/>
    </source>
</evidence>
<dbReference type="GO" id="GO:0005737">
    <property type="term" value="C:cytoplasm"/>
    <property type="evidence" value="ECO:0007669"/>
    <property type="project" value="UniProtKB-SubCell"/>
</dbReference>
<accession>A0A5Q2RIC1</accession>
<evidence type="ECO:0000256" key="6">
    <source>
        <dbReference type="HAMAP-Rule" id="MF_01007"/>
    </source>
</evidence>
<comment type="subcellular location">
    <subcellularLocation>
        <location evidence="6">Cytoplasm</location>
    </subcellularLocation>
</comment>
<keyword evidence="6" id="KW-0963">Cytoplasm</keyword>